<dbReference type="SUPFAM" id="SSF51556">
    <property type="entry name" value="Metallo-dependent hydrolases"/>
    <property type="match status" value="1"/>
</dbReference>
<keyword evidence="2" id="KW-0378">Hydrolase</keyword>
<dbReference type="EMBL" id="JBHTLX010000005">
    <property type="protein sequence ID" value="MFD1246846.1"/>
    <property type="molecule type" value="Genomic_DNA"/>
</dbReference>
<evidence type="ECO:0000259" key="1">
    <source>
        <dbReference type="Pfam" id="PF07969"/>
    </source>
</evidence>
<dbReference type="Gene3D" id="3.20.20.140">
    <property type="entry name" value="Metal-dependent hydrolases"/>
    <property type="match status" value="1"/>
</dbReference>
<dbReference type="EC" id="3.5.-.-" evidence="2"/>
<dbReference type="InterPro" id="IPR032466">
    <property type="entry name" value="Metal_Hydrolase"/>
</dbReference>
<dbReference type="Gene3D" id="3.10.310.70">
    <property type="match status" value="1"/>
</dbReference>
<dbReference type="RefSeq" id="WP_367917678.1">
    <property type="nucleotide sequence ID" value="NZ_BAABAC010000005.1"/>
</dbReference>
<dbReference type="InterPro" id="IPR011059">
    <property type="entry name" value="Metal-dep_hydrolase_composite"/>
</dbReference>
<organism evidence="2 3">
    <name type="scientific">Nocardioides ginsengisoli</name>
    <dbReference type="NCBI Taxonomy" id="363868"/>
    <lineage>
        <taxon>Bacteria</taxon>
        <taxon>Bacillati</taxon>
        <taxon>Actinomycetota</taxon>
        <taxon>Actinomycetes</taxon>
        <taxon>Propionibacteriales</taxon>
        <taxon>Nocardioidaceae</taxon>
        <taxon>Nocardioides</taxon>
    </lineage>
</organism>
<dbReference type="Pfam" id="PF07969">
    <property type="entry name" value="Amidohydro_3"/>
    <property type="match status" value="1"/>
</dbReference>
<dbReference type="Gene3D" id="2.30.40.10">
    <property type="entry name" value="Urease, subunit C, domain 1"/>
    <property type="match status" value="1"/>
</dbReference>
<gene>
    <name evidence="2" type="ORF">ACFQ3F_03505</name>
</gene>
<evidence type="ECO:0000313" key="2">
    <source>
        <dbReference type="EMBL" id="MFD1246846.1"/>
    </source>
</evidence>
<dbReference type="InterPro" id="IPR013108">
    <property type="entry name" value="Amidohydro_3"/>
</dbReference>
<reference evidence="3" key="1">
    <citation type="journal article" date="2019" name="Int. J. Syst. Evol. Microbiol.">
        <title>The Global Catalogue of Microorganisms (GCM) 10K type strain sequencing project: providing services to taxonomists for standard genome sequencing and annotation.</title>
        <authorList>
            <consortium name="The Broad Institute Genomics Platform"/>
            <consortium name="The Broad Institute Genome Sequencing Center for Infectious Disease"/>
            <person name="Wu L."/>
            <person name="Ma J."/>
        </authorList>
    </citation>
    <scope>NUCLEOTIDE SEQUENCE [LARGE SCALE GENOMIC DNA]</scope>
    <source>
        <strain evidence="3">CCUG 52478</strain>
    </source>
</reference>
<evidence type="ECO:0000313" key="3">
    <source>
        <dbReference type="Proteomes" id="UP001597229"/>
    </source>
</evidence>
<dbReference type="GO" id="GO:0016787">
    <property type="term" value="F:hydrolase activity"/>
    <property type="evidence" value="ECO:0007669"/>
    <property type="project" value="UniProtKB-KW"/>
</dbReference>
<accession>A0ABW3VUU9</accession>
<dbReference type="Proteomes" id="UP001597229">
    <property type="component" value="Unassembled WGS sequence"/>
</dbReference>
<keyword evidence="3" id="KW-1185">Reference proteome</keyword>
<sequence length="559" mass="62710">MDIVLKNATVCTSDDQQPSADTVAVRDGRFVFVGQEADWSGGNSFTVHDLGGRLVLPGLVDSHTHPSLVAASQWHVRLPWTDDVDELLEFIRDYGEAHPPEEMPFLYFEYYPSSLFGEGHPTKELLDGAISDRPVLCQDFSEHSHWVNSKMLELMGISAATPDPVPGLEMFERDELGEPIGHLRENVHLHFIERMYAELGWWPPTALTPDSMRPFFRFMSEHGVTALFDALVDDEDALRSVAELDATGELNLYYEGAPRFRTLDDLPESIATVRRYQATYGSDRIRIRTLKLFLDGTNESGNSALLEPHSSDRCGDNRGETQMDVDELTECLVQCNRSDVDMHIHMVGDRAFRIACDAVQAARARAAEAAEDWRTQVTFAHCELVDPADMSRPADLGIIVNWTAHWSGGYFGEEAKKYLGNERWNRMYAFNDIAASGATLTFSSDVVTHYELNRANPFFGMQVARERVDPQYPLDSSRHPRSVRPSDASKLSLERLVKGYTIDGARQLRIDDLAGSIEVGKVANLIVLNENPFSIDPDRIREIRPAAVVFEGRVVFGSL</sequence>
<dbReference type="PANTHER" id="PTHR22642:SF2">
    <property type="entry name" value="PROTEIN LONG AFTER FAR-RED 3"/>
    <property type="match status" value="1"/>
</dbReference>
<protein>
    <submittedName>
        <fullName evidence="2">Amidohydrolase</fullName>
        <ecNumber evidence="2">3.5.-.-</ecNumber>
    </submittedName>
</protein>
<feature type="domain" description="Amidohydrolase 3" evidence="1">
    <location>
        <begin position="47"/>
        <end position="556"/>
    </location>
</feature>
<proteinExistence type="predicted"/>
<name>A0ABW3VUU9_9ACTN</name>
<dbReference type="SUPFAM" id="SSF51338">
    <property type="entry name" value="Composite domain of metallo-dependent hydrolases"/>
    <property type="match status" value="1"/>
</dbReference>
<dbReference type="PANTHER" id="PTHR22642">
    <property type="entry name" value="IMIDAZOLONEPROPIONASE"/>
    <property type="match status" value="1"/>
</dbReference>
<comment type="caution">
    <text evidence="2">The sequence shown here is derived from an EMBL/GenBank/DDBJ whole genome shotgun (WGS) entry which is preliminary data.</text>
</comment>